<keyword evidence="4" id="KW-1185">Reference proteome</keyword>
<evidence type="ECO:0000313" key="3">
    <source>
        <dbReference type="EMBL" id="MFC3478297.1"/>
    </source>
</evidence>
<evidence type="ECO:0000313" key="4">
    <source>
        <dbReference type="Proteomes" id="UP001595660"/>
    </source>
</evidence>
<feature type="region of interest" description="Disordered" evidence="1">
    <location>
        <begin position="480"/>
        <end position="535"/>
    </location>
</feature>
<feature type="region of interest" description="Disordered" evidence="1">
    <location>
        <begin position="139"/>
        <end position="160"/>
    </location>
</feature>
<dbReference type="InterPro" id="IPR055706">
    <property type="entry name" value="Slg1/2_DUF7282"/>
</dbReference>
<dbReference type="AlphaFoldDB" id="A0ABD5NGZ5"/>
<dbReference type="RefSeq" id="WP_232570590.1">
    <property type="nucleotide sequence ID" value="NZ_CP089466.1"/>
</dbReference>
<dbReference type="GeneID" id="69118696"/>
<accession>A0ABD5NGZ5</accession>
<dbReference type="Pfam" id="PF23951">
    <property type="entry name" value="DUF7282"/>
    <property type="match status" value="1"/>
</dbReference>
<name>A0ABD5NGZ5_9EURY</name>
<gene>
    <name evidence="3" type="ORF">ACFOKC_11255</name>
</gene>
<feature type="domain" description="DUF7282" evidence="2">
    <location>
        <begin position="386"/>
        <end position="482"/>
    </location>
</feature>
<protein>
    <submittedName>
        <fullName evidence="3">BGTF surface domain-containing protein</fullName>
    </submittedName>
</protein>
<dbReference type="EMBL" id="JBHRWN010000002">
    <property type="protein sequence ID" value="MFC3478297.1"/>
    <property type="molecule type" value="Genomic_DNA"/>
</dbReference>
<feature type="compositionally biased region" description="Low complexity" evidence="1">
    <location>
        <begin position="491"/>
        <end position="513"/>
    </location>
</feature>
<reference evidence="3 4" key="1">
    <citation type="journal article" date="2019" name="Int. J. Syst. Evol. Microbiol.">
        <title>The Global Catalogue of Microorganisms (GCM) 10K type strain sequencing project: providing services to taxonomists for standard genome sequencing and annotation.</title>
        <authorList>
            <consortium name="The Broad Institute Genomics Platform"/>
            <consortium name="The Broad Institute Genome Sequencing Center for Infectious Disease"/>
            <person name="Wu L."/>
            <person name="Ma J."/>
        </authorList>
    </citation>
    <scope>NUCLEOTIDE SEQUENCE [LARGE SCALE GENOMIC DNA]</scope>
    <source>
        <strain evidence="3 4">CGMCC 1.12562</strain>
    </source>
</reference>
<comment type="caution">
    <text evidence="3">The sequence shown here is derived from an EMBL/GenBank/DDBJ whole genome shotgun (WGS) entry which is preliminary data.</text>
</comment>
<evidence type="ECO:0000256" key="1">
    <source>
        <dbReference type="SAM" id="MobiDB-lite"/>
    </source>
</evidence>
<dbReference type="NCBIfam" id="NF045517">
    <property type="entry name" value="halo_surf_dom"/>
    <property type="match status" value="1"/>
</dbReference>
<sequence>MTRTATVVALVVLVVASLAAGPAVAATAQPDSASFGDNYVVVTRGDTTEITVSHSGPANLTIGSQETGFEVRVPLGGSGTDTIEFDTYETTAPNPSGFLSTNGELLTRPLDESIEAGQYDLRVTMDGDTQAVGNLEVEPREDTTSRPGVAPDELDFEESNPSNLAASVTERGEVARGDYAAFVVNESGLEWALDGSSTDATMDSALTTEVTELDPEPNTVPDTFEVDYVVSQVEERDRFVLFWDTSDVAVHGESNNTYELRVTMTEQSELVSEDQTLVEERVRVVEPVVALTAQPSFTLAPWDDGEMRVRGETNLAPSSSLDVRALQQSPSALLWRHVVDVSADGTFSASFDFTEASEPNDFPLWVLDYRDESEQTVELTVADGGLSFADQQVEEGSVEVTNVSLSHGGFVRLSANDTTLGVSPSLSAGDHGTVSVPLVTALNETRTLNATAYADANRNGRLDDADVPYNVSGSVIRDSAAIAPAPNESVGNETTTNRTTTPNETTRTPTGTTLQVDEAAPLTRAPEQSGGGSSGGAVPLSPLAVLVALAAGASLAWRR</sequence>
<proteinExistence type="predicted"/>
<organism evidence="3 4">
    <name type="scientific">Halobacterium litoreum</name>
    <dbReference type="NCBI Taxonomy" id="2039234"/>
    <lineage>
        <taxon>Archaea</taxon>
        <taxon>Methanobacteriati</taxon>
        <taxon>Methanobacteriota</taxon>
        <taxon>Stenosarchaea group</taxon>
        <taxon>Halobacteria</taxon>
        <taxon>Halobacteriales</taxon>
        <taxon>Halobacteriaceae</taxon>
        <taxon>Halobacterium</taxon>
    </lineage>
</organism>
<evidence type="ECO:0000259" key="2">
    <source>
        <dbReference type="Pfam" id="PF23951"/>
    </source>
</evidence>
<dbReference type="Proteomes" id="UP001595660">
    <property type="component" value="Unassembled WGS sequence"/>
</dbReference>